<feature type="transmembrane region" description="Helical" evidence="1">
    <location>
        <begin position="17"/>
        <end position="37"/>
    </location>
</feature>
<keyword evidence="3" id="KW-1185">Reference proteome</keyword>
<evidence type="ECO:0000256" key="1">
    <source>
        <dbReference type="SAM" id="Phobius"/>
    </source>
</evidence>
<comment type="caution">
    <text evidence="2">The sequence shown here is derived from an EMBL/GenBank/DDBJ whole genome shotgun (WGS) entry which is preliminary data.</text>
</comment>
<feature type="transmembrane region" description="Helical" evidence="1">
    <location>
        <begin position="90"/>
        <end position="123"/>
    </location>
</feature>
<keyword evidence="1" id="KW-0472">Membrane</keyword>
<dbReference type="Proteomes" id="UP001284601">
    <property type="component" value="Unassembled WGS sequence"/>
</dbReference>
<feature type="transmembrane region" description="Helical" evidence="1">
    <location>
        <begin position="49"/>
        <end position="69"/>
    </location>
</feature>
<feature type="transmembrane region" description="Helical" evidence="1">
    <location>
        <begin position="208"/>
        <end position="233"/>
    </location>
</feature>
<protein>
    <submittedName>
        <fullName evidence="2">ABC transporter permease</fullName>
    </submittedName>
</protein>
<keyword evidence="1" id="KW-1133">Transmembrane helix</keyword>
<dbReference type="EMBL" id="JAWSTH010000088">
    <property type="protein sequence ID" value="MDW5597443.1"/>
    <property type="molecule type" value="Genomic_DNA"/>
</dbReference>
<dbReference type="Pfam" id="PF12730">
    <property type="entry name" value="ABC2_membrane_4"/>
    <property type="match status" value="1"/>
</dbReference>
<reference evidence="2 3" key="2">
    <citation type="submission" date="2023-10" db="EMBL/GenBank/DDBJ databases">
        <authorList>
            <person name="Han X.F."/>
        </authorList>
    </citation>
    <scope>NUCLEOTIDE SEQUENCE [LARGE SCALE GENOMIC DNA]</scope>
    <source>
        <strain evidence="2 3">KCTC 39840</strain>
    </source>
</reference>
<dbReference type="RefSeq" id="WP_318599906.1">
    <property type="nucleotide sequence ID" value="NZ_JAWSTH010000088.1"/>
</dbReference>
<organism evidence="2 3">
    <name type="scientific">Conexibacter stalactiti</name>
    <dbReference type="NCBI Taxonomy" id="1940611"/>
    <lineage>
        <taxon>Bacteria</taxon>
        <taxon>Bacillati</taxon>
        <taxon>Actinomycetota</taxon>
        <taxon>Thermoleophilia</taxon>
        <taxon>Solirubrobacterales</taxon>
        <taxon>Conexibacteraceae</taxon>
        <taxon>Conexibacter</taxon>
    </lineage>
</organism>
<gene>
    <name evidence="2" type="ORF">R7226_24050</name>
</gene>
<evidence type="ECO:0000313" key="2">
    <source>
        <dbReference type="EMBL" id="MDW5597443.1"/>
    </source>
</evidence>
<sequence>MTLVLVELEKLRTVRSAWLLFAAGTLLPLPIAIVALTQVSDPATTVQDMVNLSAVPALVAGALAAVACAREFEHRTITVAFMLEPRRERVIVAKALAAAIVGVAMAALCCALTLGVTAVWISADGGGWAWSGGETAKAICGVLVLAAVSAIAGTAFGGVTRHVGGAITLLIAVNFVVEGLLAARFQVWRDYGLDAASDALLEPAPTHAYTFPAGAGVMVGISLVYLALGIAAVRRADV</sequence>
<feature type="transmembrane region" description="Helical" evidence="1">
    <location>
        <begin position="135"/>
        <end position="159"/>
    </location>
</feature>
<proteinExistence type="predicted"/>
<keyword evidence="1" id="KW-0812">Transmembrane</keyword>
<name>A0ABU4HVW9_9ACTN</name>
<accession>A0ABU4HVW9</accession>
<feature type="transmembrane region" description="Helical" evidence="1">
    <location>
        <begin position="166"/>
        <end position="188"/>
    </location>
</feature>
<reference evidence="3" key="1">
    <citation type="submission" date="2023-07" db="EMBL/GenBank/DDBJ databases">
        <title>Conexibacter stalactiti sp. nov., isolated from stalactites in a lava cave and emended description of the genus Conexibacter.</title>
        <authorList>
            <person name="Lee S.D."/>
        </authorList>
    </citation>
    <scope>NUCLEOTIDE SEQUENCE [LARGE SCALE GENOMIC DNA]</scope>
    <source>
        <strain evidence="3">KCTC 39840</strain>
    </source>
</reference>
<evidence type="ECO:0000313" key="3">
    <source>
        <dbReference type="Proteomes" id="UP001284601"/>
    </source>
</evidence>